<proteinExistence type="predicted"/>
<name>A0A2V2BDN1_9GAMM</name>
<evidence type="ECO:0000313" key="2">
    <source>
        <dbReference type="EMBL" id="PWK94622.1"/>
    </source>
</evidence>
<organism evidence="2 3">
    <name type="scientific">Pantoea allii</name>
    <dbReference type="NCBI Taxonomy" id="574096"/>
    <lineage>
        <taxon>Bacteria</taxon>
        <taxon>Pseudomonadati</taxon>
        <taxon>Pseudomonadota</taxon>
        <taxon>Gammaproteobacteria</taxon>
        <taxon>Enterobacterales</taxon>
        <taxon>Erwiniaceae</taxon>
        <taxon>Pantoea</taxon>
    </lineage>
</organism>
<gene>
    <name evidence="2" type="ORF">C7431_110118</name>
</gene>
<comment type="caution">
    <text evidence="2">The sequence shown here is derived from an EMBL/GenBank/DDBJ whole genome shotgun (WGS) entry which is preliminary data.</text>
</comment>
<evidence type="ECO:0000259" key="1">
    <source>
        <dbReference type="Pfam" id="PF16289"/>
    </source>
</evidence>
<reference evidence="2 3" key="1">
    <citation type="submission" date="2018-05" db="EMBL/GenBank/DDBJ databases">
        <title>Genomic Encyclopedia of Type Strains, Phase IV (KMG-V): Genome sequencing to study the core and pangenomes of soil and plant-associated prokaryotes.</title>
        <authorList>
            <person name="Whitman W."/>
        </authorList>
    </citation>
    <scope>NUCLEOTIDE SEQUENCE [LARGE SCALE GENOMIC DNA]</scope>
    <source>
        <strain evidence="2 3">PNA 200-10</strain>
    </source>
</reference>
<dbReference type="AlphaFoldDB" id="A0A2V2BDN1"/>
<accession>A0A2V2BDN1</accession>
<protein>
    <recommendedName>
        <fullName evidence="1">DUF4935 domain-containing protein</fullName>
    </recommendedName>
</protein>
<dbReference type="Proteomes" id="UP000245981">
    <property type="component" value="Unassembled WGS sequence"/>
</dbReference>
<dbReference type="OrthoDB" id="9766796at2"/>
<dbReference type="EMBL" id="QGHF01000010">
    <property type="protein sequence ID" value="PWK94622.1"/>
    <property type="molecule type" value="Genomic_DNA"/>
</dbReference>
<sequence>MELQTRLVFIDTSAYETKKLQFGHFALARLQQFVEEQKIHLLITDVIRAEIEAHLKKYADAAVREHKNFRKSGSFLCIADAVTGGGLFPDITSEALLRVAMEKFRALVDNGLTENVSVASVNPKHIFDAYFSRAAPFHREAKKSEFPDAFSLAAVDAVARSRQHKVYIVSSDGDMAAVAAANDNFVHLQSIDVLLDLVNRNDEELAELSTFADGILEQLKEDVIGTAREHLNNAEFKPVGSSEYDPEIYETEILSVCIDDIQLIDVSKDEAAYDITFRVNVMATYEYEDHSGAVWDREDRVYYGVDLSSDTYSHQERYTATLEIGFMDGLRTNAEILRLLFDESIFCLDLDSAEHMDCGPAVADEPPIPDPF</sequence>
<dbReference type="InterPro" id="IPR032557">
    <property type="entry name" value="DUF4935"/>
</dbReference>
<feature type="domain" description="DUF4935" evidence="1">
    <location>
        <begin position="8"/>
        <end position="175"/>
    </location>
</feature>
<evidence type="ECO:0000313" key="3">
    <source>
        <dbReference type="Proteomes" id="UP000245981"/>
    </source>
</evidence>
<dbReference type="RefSeq" id="WP_109718030.1">
    <property type="nucleotide sequence ID" value="NZ_QGHF01000010.1"/>
</dbReference>
<dbReference type="Pfam" id="PF16289">
    <property type="entry name" value="PIN_12"/>
    <property type="match status" value="1"/>
</dbReference>